<reference evidence="2" key="2">
    <citation type="submission" date="2019-02" db="EMBL/GenBank/DDBJ databases">
        <title>Opniocepnalus argus Var Kimnra genome.</title>
        <authorList>
            <person name="Zhou C."/>
            <person name="Xiao S."/>
        </authorList>
    </citation>
    <scope>NUCLEOTIDE SEQUENCE [LARGE SCALE GENOMIC DNA]</scope>
</reference>
<sequence>MFPCFHVSSEHHLLTDIIIWFVSDKYQFELQQFGSGGNKTQPLGSVFSN</sequence>
<dbReference type="AlphaFoldDB" id="A0A6G1Q7B1"/>
<evidence type="ECO:0000313" key="2">
    <source>
        <dbReference type="Proteomes" id="UP000503349"/>
    </source>
</evidence>
<dbReference type="EMBL" id="CM015724">
    <property type="protein sequence ID" value="KAF3698294.1"/>
    <property type="molecule type" value="Genomic_DNA"/>
</dbReference>
<protein>
    <submittedName>
        <fullName evidence="1">Uncharacterized protein</fullName>
    </submittedName>
</protein>
<evidence type="ECO:0000313" key="1">
    <source>
        <dbReference type="EMBL" id="KAF3698294.1"/>
    </source>
</evidence>
<accession>A0A6G1Q7B1</accession>
<gene>
    <name evidence="1" type="ORF">EXN66_Car013975</name>
</gene>
<name>A0A6G1Q7B1_CHAAH</name>
<organism evidence="1 2">
    <name type="scientific">Channa argus</name>
    <name type="common">Northern snakehead</name>
    <name type="synonym">Ophicephalus argus</name>
    <dbReference type="NCBI Taxonomy" id="215402"/>
    <lineage>
        <taxon>Eukaryota</taxon>
        <taxon>Metazoa</taxon>
        <taxon>Chordata</taxon>
        <taxon>Craniata</taxon>
        <taxon>Vertebrata</taxon>
        <taxon>Euteleostomi</taxon>
        <taxon>Actinopterygii</taxon>
        <taxon>Neopterygii</taxon>
        <taxon>Teleostei</taxon>
        <taxon>Neoteleostei</taxon>
        <taxon>Acanthomorphata</taxon>
        <taxon>Anabantaria</taxon>
        <taxon>Anabantiformes</taxon>
        <taxon>Channoidei</taxon>
        <taxon>Channidae</taxon>
        <taxon>Channa</taxon>
    </lineage>
</organism>
<keyword evidence="2" id="KW-1185">Reference proteome</keyword>
<proteinExistence type="predicted"/>
<reference evidence="1 2" key="1">
    <citation type="submission" date="2019-02" db="EMBL/GenBank/DDBJ databases">
        <title>Opniocepnalus argus genome.</title>
        <authorList>
            <person name="Zhou C."/>
            <person name="Xiao S."/>
        </authorList>
    </citation>
    <scope>NUCLEOTIDE SEQUENCE [LARGE SCALE GENOMIC DNA]</scope>
    <source>
        <strain evidence="1">OARG1902GOOAL</strain>
        <tissue evidence="1">Muscle</tissue>
    </source>
</reference>
<dbReference type="Proteomes" id="UP000503349">
    <property type="component" value="Chromosome 13"/>
</dbReference>